<name>A0A8J7YI54_9EURY</name>
<feature type="transmembrane region" description="Helical" evidence="1">
    <location>
        <begin position="89"/>
        <end position="122"/>
    </location>
</feature>
<keyword evidence="1" id="KW-0472">Membrane</keyword>
<dbReference type="RefSeq" id="WP_220587357.1">
    <property type="nucleotide sequence ID" value="NZ_RKLQ01000001.1"/>
</dbReference>
<feature type="domain" description="DUF7847" evidence="2">
    <location>
        <begin position="1"/>
        <end position="290"/>
    </location>
</feature>
<dbReference type="AlphaFoldDB" id="A0A8J7YI54"/>
<evidence type="ECO:0000259" key="2">
    <source>
        <dbReference type="Pfam" id="PF25231"/>
    </source>
</evidence>
<keyword evidence="1" id="KW-0812">Transmembrane</keyword>
<feature type="transmembrane region" description="Helical" evidence="1">
    <location>
        <begin position="20"/>
        <end position="39"/>
    </location>
</feature>
<feature type="transmembrane region" description="Helical" evidence="1">
    <location>
        <begin position="134"/>
        <end position="155"/>
    </location>
</feature>
<organism evidence="3 4">
    <name type="scientific">Haloarcula salinisoli</name>
    <dbReference type="NCBI Taxonomy" id="2487746"/>
    <lineage>
        <taxon>Archaea</taxon>
        <taxon>Methanobacteriati</taxon>
        <taxon>Methanobacteriota</taxon>
        <taxon>Stenosarchaea group</taxon>
        <taxon>Halobacteria</taxon>
        <taxon>Halobacteriales</taxon>
        <taxon>Haloarculaceae</taxon>
        <taxon>Haloarcula</taxon>
    </lineage>
</organism>
<protein>
    <recommendedName>
        <fullName evidence="2">DUF7847 domain-containing protein</fullName>
    </recommendedName>
</protein>
<evidence type="ECO:0000313" key="4">
    <source>
        <dbReference type="Proteomes" id="UP000783863"/>
    </source>
</evidence>
<feature type="transmembrane region" description="Helical" evidence="1">
    <location>
        <begin position="264"/>
        <end position="287"/>
    </location>
</feature>
<comment type="caution">
    <text evidence="3">The sequence shown here is derived from an EMBL/GenBank/DDBJ whole genome shotgun (WGS) entry which is preliminary data.</text>
</comment>
<sequence>MATIQSLTESFGVLKRNPVVFGVGLLYAVILLPQTALSLMNIPLVPQALQAVTFFITPFVLAGLLGMVYEGRVRSTGIGTFVDIGKSKYLSLLGANLIQVALAIIFGIISFFVLLLVVFVLGIGVATASPESGLAAFGITFAVAVVGLVLVFLLVQFFLQFFAPAIVVDNVGVMGGYRRSVGLVKRNIVQTLGFSLVNLLLALLLISPGILLVVAAFLGLGPFAGAGPAGPGAAGAGTAGASGISSTTGPGAETGFGVAVKGGIVAYSFLTTVIMTPFRTAFAVSFYDNHRPSHWD</sequence>
<proteinExistence type="predicted"/>
<feature type="transmembrane region" description="Helical" evidence="1">
    <location>
        <begin position="199"/>
        <end position="220"/>
    </location>
</feature>
<keyword evidence="4" id="KW-1185">Reference proteome</keyword>
<dbReference type="EMBL" id="RKLQ01000001">
    <property type="protein sequence ID" value="MBX0303139.1"/>
    <property type="molecule type" value="Genomic_DNA"/>
</dbReference>
<dbReference type="Pfam" id="PF25231">
    <property type="entry name" value="DUF7847"/>
    <property type="match status" value="1"/>
</dbReference>
<feature type="transmembrane region" description="Helical" evidence="1">
    <location>
        <begin position="51"/>
        <end position="69"/>
    </location>
</feature>
<reference evidence="3" key="1">
    <citation type="submission" date="2021-06" db="EMBL/GenBank/DDBJ databases">
        <title>Halomicroarcula sp. F24A a new haloarchaeum isolated from saline soil.</title>
        <authorList>
            <person name="Duran-Viseras A."/>
            <person name="Sanchez-Porro C."/>
            <person name="Ventosa A."/>
        </authorList>
    </citation>
    <scope>NUCLEOTIDE SEQUENCE</scope>
    <source>
        <strain evidence="3">F24A</strain>
    </source>
</reference>
<keyword evidence="1" id="KW-1133">Transmembrane helix</keyword>
<accession>A0A8J7YI54</accession>
<evidence type="ECO:0000313" key="3">
    <source>
        <dbReference type="EMBL" id="MBX0303139.1"/>
    </source>
</evidence>
<gene>
    <name evidence="3" type="ORF">EGD98_05555</name>
</gene>
<dbReference type="InterPro" id="IPR057169">
    <property type="entry name" value="DUF7847"/>
</dbReference>
<dbReference type="Proteomes" id="UP000783863">
    <property type="component" value="Unassembled WGS sequence"/>
</dbReference>
<evidence type="ECO:0000256" key="1">
    <source>
        <dbReference type="SAM" id="Phobius"/>
    </source>
</evidence>